<gene>
    <name evidence="1" type="ORF">L6164_037244</name>
</gene>
<sequence>MHLLFHGRLGYTSLQKQLKLFHSVASVPIIHRDIKSSNILLDNNDKAKVSDFGASRLVPQDETQVSTIVQGTPGYLDPEYLQTGELNEKSDVYSFGVVLIELFTGKKAGKFSGKSETLVMHFVSSMKEDRLMEVLDTRVMNQNNVKQVKEVASLAWKCVRMLGEERPTMKEVAMELKGLIDMQKHTHAKGDVESEENEFLLFGHLANNAYGADDASISVCYGSTQHQIAFEIEDGR</sequence>
<dbReference type="Proteomes" id="UP000828941">
    <property type="component" value="Chromosome 14"/>
</dbReference>
<keyword evidence="2" id="KW-1185">Reference proteome</keyword>
<evidence type="ECO:0000313" key="2">
    <source>
        <dbReference type="Proteomes" id="UP000828941"/>
    </source>
</evidence>
<comment type="caution">
    <text evidence="1">The sequence shown here is derived from an EMBL/GenBank/DDBJ whole genome shotgun (WGS) entry which is preliminary data.</text>
</comment>
<proteinExistence type="predicted"/>
<organism evidence="1 2">
    <name type="scientific">Bauhinia variegata</name>
    <name type="common">Purple orchid tree</name>
    <name type="synonym">Phanera variegata</name>
    <dbReference type="NCBI Taxonomy" id="167791"/>
    <lineage>
        <taxon>Eukaryota</taxon>
        <taxon>Viridiplantae</taxon>
        <taxon>Streptophyta</taxon>
        <taxon>Embryophyta</taxon>
        <taxon>Tracheophyta</taxon>
        <taxon>Spermatophyta</taxon>
        <taxon>Magnoliopsida</taxon>
        <taxon>eudicotyledons</taxon>
        <taxon>Gunneridae</taxon>
        <taxon>Pentapetalae</taxon>
        <taxon>rosids</taxon>
        <taxon>fabids</taxon>
        <taxon>Fabales</taxon>
        <taxon>Fabaceae</taxon>
        <taxon>Cercidoideae</taxon>
        <taxon>Cercideae</taxon>
        <taxon>Bauhiniinae</taxon>
        <taxon>Bauhinia</taxon>
    </lineage>
</organism>
<protein>
    <submittedName>
        <fullName evidence="1">Uncharacterized protein</fullName>
    </submittedName>
</protein>
<reference evidence="1 2" key="1">
    <citation type="journal article" date="2022" name="DNA Res.">
        <title>Chromosomal-level genome assembly of the orchid tree Bauhinia variegata (Leguminosae; Cercidoideae) supports the allotetraploid origin hypothesis of Bauhinia.</title>
        <authorList>
            <person name="Zhong Y."/>
            <person name="Chen Y."/>
            <person name="Zheng D."/>
            <person name="Pang J."/>
            <person name="Liu Y."/>
            <person name="Luo S."/>
            <person name="Meng S."/>
            <person name="Qian L."/>
            <person name="Wei D."/>
            <person name="Dai S."/>
            <person name="Zhou R."/>
        </authorList>
    </citation>
    <scope>NUCLEOTIDE SEQUENCE [LARGE SCALE GENOMIC DNA]</scope>
    <source>
        <strain evidence="1">BV-YZ2020</strain>
    </source>
</reference>
<accession>A0ACB9KJT8</accession>
<evidence type="ECO:0000313" key="1">
    <source>
        <dbReference type="EMBL" id="KAI4297349.1"/>
    </source>
</evidence>
<dbReference type="EMBL" id="CM039439">
    <property type="protein sequence ID" value="KAI4297349.1"/>
    <property type="molecule type" value="Genomic_DNA"/>
</dbReference>
<name>A0ACB9KJT8_BAUVA</name>